<reference evidence="9 10" key="1">
    <citation type="submission" date="2018-12" db="EMBL/GenBank/DDBJ databases">
        <authorList>
            <consortium name="Pathogen Informatics"/>
        </authorList>
    </citation>
    <scope>NUCLEOTIDE SEQUENCE [LARGE SCALE GENOMIC DNA]</scope>
    <source>
        <strain evidence="9 10">NCTC10207</strain>
    </source>
</reference>
<feature type="transmembrane region" description="Helical" evidence="7">
    <location>
        <begin position="400"/>
        <end position="418"/>
    </location>
</feature>
<sequence>MARRGVRNSVGSSAAGRLRGRARRGWESYRTGHRRRHDRSVSALIRLDARLIPAVAALWVFTAFALLGGTFETVKVAAVLCIVALAVAVGALYLPEGIGISVAERPAYSGVQPTWVRRVWRSARPYVVFMGVWVRGAAPQAVAHLCLIALVLVAQSVLLTARGIDTDRSTLRQVQGASVRITGMVSEVRAADARTSLILLKAETAQLGHEVVPLGETVRVYQAAARKNTRSAAGSGKITPTPGTRVTVIGTVENRGAAAYLKEAYVYAPGEVVNPSNTAILRTTLREHAVARIGAEPAALTLGMAYGDDSAMPKTTRENYKLSGLSHLTAVSGANIAIMFLLGYRVGLLLRLPRRSLVFAGAGAVAAYTMLLGFEGSVVRSLTMGALGALALIRGTGRNTLSALTTALLLCLVFSPSLALDMGFALSAVATASLVLVAPSLTRLLSAVLPHTLAELMAAATSASLWCAPLIVGMSGNVPLYGVAANLLAAPLVPLTMFAGLAAFGAWAAGFTPLADASLTVAALPAGLIERVSTFFAKAPGNPWQVEASAAAVAVASAVVLGVSVLFWAGDAWQYRRSHHGQWARENTRIPNERSVQDGVRTPQNSARLIRAHAHPEASAQPAPPRPLPPGLKSPTRIARRTPPRYDG</sequence>
<evidence type="ECO:0000256" key="3">
    <source>
        <dbReference type="ARBA" id="ARBA00022692"/>
    </source>
</evidence>
<dbReference type="Pfam" id="PF03772">
    <property type="entry name" value="Competence"/>
    <property type="match status" value="1"/>
</dbReference>
<feature type="transmembrane region" description="Helical" evidence="7">
    <location>
        <begin position="478"/>
        <end position="499"/>
    </location>
</feature>
<proteinExistence type="predicted"/>
<dbReference type="EMBL" id="LR134479">
    <property type="protein sequence ID" value="VEI23070.1"/>
    <property type="molecule type" value="Genomic_DNA"/>
</dbReference>
<evidence type="ECO:0000256" key="7">
    <source>
        <dbReference type="SAM" id="Phobius"/>
    </source>
</evidence>
<feature type="region of interest" description="Disordered" evidence="6">
    <location>
        <begin position="609"/>
        <end position="648"/>
    </location>
</feature>
<feature type="compositionally biased region" description="Basic residues" evidence="6">
    <location>
        <begin position="638"/>
        <end position="648"/>
    </location>
</feature>
<dbReference type="GeneID" id="32321872"/>
<evidence type="ECO:0000256" key="6">
    <source>
        <dbReference type="SAM" id="MobiDB-lite"/>
    </source>
</evidence>
<organism evidence="9 10">
    <name type="scientific">Rothia aeria</name>
    <dbReference type="NCBI Taxonomy" id="172042"/>
    <lineage>
        <taxon>Bacteria</taxon>
        <taxon>Bacillati</taxon>
        <taxon>Actinomycetota</taxon>
        <taxon>Actinomycetes</taxon>
        <taxon>Micrococcales</taxon>
        <taxon>Micrococcaceae</taxon>
        <taxon>Rothia</taxon>
    </lineage>
</organism>
<evidence type="ECO:0000256" key="4">
    <source>
        <dbReference type="ARBA" id="ARBA00022989"/>
    </source>
</evidence>
<feature type="transmembrane region" description="Helical" evidence="7">
    <location>
        <begin position="453"/>
        <end position="472"/>
    </location>
</feature>
<evidence type="ECO:0000313" key="10">
    <source>
        <dbReference type="Proteomes" id="UP000282386"/>
    </source>
</evidence>
<keyword evidence="5 7" id="KW-0472">Membrane</keyword>
<feature type="transmembrane region" description="Helical" evidence="7">
    <location>
        <begin position="356"/>
        <end position="379"/>
    </location>
</feature>
<evidence type="ECO:0000256" key="1">
    <source>
        <dbReference type="ARBA" id="ARBA00004651"/>
    </source>
</evidence>
<name>A0A7Z9A411_9MICC</name>
<dbReference type="Proteomes" id="UP000282386">
    <property type="component" value="Chromosome"/>
</dbReference>
<accession>A0A7Z9A411</accession>
<keyword evidence="2" id="KW-1003">Cell membrane</keyword>
<feature type="transmembrane region" description="Helical" evidence="7">
    <location>
        <begin position="76"/>
        <end position="94"/>
    </location>
</feature>
<evidence type="ECO:0000256" key="2">
    <source>
        <dbReference type="ARBA" id="ARBA00022475"/>
    </source>
</evidence>
<dbReference type="NCBIfam" id="TIGR00360">
    <property type="entry name" value="ComEC_N-term"/>
    <property type="match status" value="1"/>
</dbReference>
<dbReference type="InterPro" id="IPR052159">
    <property type="entry name" value="Competence_DNA_uptake"/>
</dbReference>
<feature type="compositionally biased region" description="Pro residues" evidence="6">
    <location>
        <begin position="622"/>
        <end position="632"/>
    </location>
</feature>
<comment type="subcellular location">
    <subcellularLocation>
        <location evidence="1">Cell membrane</location>
        <topology evidence="1">Multi-pass membrane protein</topology>
    </subcellularLocation>
</comment>
<keyword evidence="4 7" id="KW-1133">Transmembrane helix</keyword>
<evidence type="ECO:0000259" key="8">
    <source>
        <dbReference type="Pfam" id="PF03772"/>
    </source>
</evidence>
<feature type="transmembrane region" description="Helical" evidence="7">
    <location>
        <begin position="322"/>
        <end position="344"/>
    </location>
</feature>
<feature type="transmembrane region" description="Helical" evidence="7">
    <location>
        <begin position="548"/>
        <end position="569"/>
    </location>
</feature>
<evidence type="ECO:0000256" key="5">
    <source>
        <dbReference type="ARBA" id="ARBA00023136"/>
    </source>
</evidence>
<dbReference type="PANTHER" id="PTHR30619:SF1">
    <property type="entry name" value="RECOMBINATION PROTEIN 2"/>
    <property type="match status" value="1"/>
</dbReference>
<evidence type="ECO:0000313" key="9">
    <source>
        <dbReference type="EMBL" id="VEI23070.1"/>
    </source>
</evidence>
<dbReference type="GO" id="GO:0005886">
    <property type="term" value="C:plasma membrane"/>
    <property type="evidence" value="ECO:0007669"/>
    <property type="project" value="UniProtKB-SubCell"/>
</dbReference>
<dbReference type="InterPro" id="IPR004477">
    <property type="entry name" value="ComEC_N"/>
</dbReference>
<dbReference type="PANTHER" id="PTHR30619">
    <property type="entry name" value="DNA INTERNALIZATION/COMPETENCE PROTEIN COMEC/REC2"/>
    <property type="match status" value="1"/>
</dbReference>
<protein>
    <submittedName>
        <fullName evidence="9">ComEC family competence protein</fullName>
    </submittedName>
</protein>
<feature type="domain" description="ComEC/Rec2-related protein" evidence="8">
    <location>
        <begin position="304"/>
        <end position="569"/>
    </location>
</feature>
<dbReference type="AlphaFoldDB" id="A0A7Z9A411"/>
<feature type="transmembrane region" description="Helical" evidence="7">
    <location>
        <begin position="51"/>
        <end position="69"/>
    </location>
</feature>
<keyword evidence="3 7" id="KW-0812">Transmembrane</keyword>
<feature type="transmembrane region" description="Helical" evidence="7">
    <location>
        <begin position="141"/>
        <end position="161"/>
    </location>
</feature>
<gene>
    <name evidence="9" type="ORF">NCTC10207_01167</name>
</gene>
<dbReference type="RefSeq" id="WP_080729014.1">
    <property type="nucleotide sequence ID" value="NZ_JPVS01000014.1"/>
</dbReference>